<evidence type="ECO:0000256" key="12">
    <source>
        <dbReference type="PIRSR" id="PIRSR000239-1"/>
    </source>
</evidence>
<proteinExistence type="inferred from homology"/>
<keyword evidence="8" id="KW-0676">Redox-active center</keyword>
<keyword evidence="6" id="KW-0049">Antioxidant</keyword>
<dbReference type="GO" id="GO:0006979">
    <property type="term" value="P:response to oxidative stress"/>
    <property type="evidence" value="ECO:0007669"/>
    <property type="project" value="TreeGrafter"/>
</dbReference>
<dbReference type="InterPro" id="IPR013766">
    <property type="entry name" value="Thioredoxin_domain"/>
</dbReference>
<organism evidence="14 15">
    <name type="scientific">Aliishimia ponticola</name>
    <dbReference type="NCBI Taxonomy" id="2499833"/>
    <lineage>
        <taxon>Bacteria</taxon>
        <taxon>Pseudomonadati</taxon>
        <taxon>Pseudomonadota</taxon>
        <taxon>Alphaproteobacteria</taxon>
        <taxon>Rhodobacterales</taxon>
        <taxon>Paracoccaceae</taxon>
        <taxon>Aliishimia</taxon>
    </lineage>
</organism>
<dbReference type="PANTHER" id="PTHR10681:SF121">
    <property type="entry name" value="ALKYL HYDROPEROXIDE REDUCTASE C"/>
    <property type="match status" value="1"/>
</dbReference>
<feature type="active site" description="Cysteine sulfenic acid (-SOH) intermediate; for peroxidase activity" evidence="12">
    <location>
        <position position="45"/>
    </location>
</feature>
<evidence type="ECO:0000256" key="8">
    <source>
        <dbReference type="ARBA" id="ARBA00023284"/>
    </source>
</evidence>
<keyword evidence="15" id="KW-1185">Reference proteome</keyword>
<dbReference type="GO" id="GO:0005829">
    <property type="term" value="C:cytosol"/>
    <property type="evidence" value="ECO:0007669"/>
    <property type="project" value="TreeGrafter"/>
</dbReference>
<comment type="catalytic activity">
    <reaction evidence="11">
        <text>a hydroperoxide + NADH + H(+) = an alcohol + NAD(+) + H2O</text>
        <dbReference type="Rhea" id="RHEA:62628"/>
        <dbReference type="ChEBI" id="CHEBI:15377"/>
        <dbReference type="ChEBI" id="CHEBI:15378"/>
        <dbReference type="ChEBI" id="CHEBI:30879"/>
        <dbReference type="ChEBI" id="CHEBI:35924"/>
        <dbReference type="ChEBI" id="CHEBI:57540"/>
        <dbReference type="ChEBI" id="CHEBI:57945"/>
        <dbReference type="EC" id="1.11.1.26"/>
    </reaction>
</comment>
<dbReference type="InterPro" id="IPR036249">
    <property type="entry name" value="Thioredoxin-like_sf"/>
</dbReference>
<dbReference type="Gene3D" id="3.40.30.10">
    <property type="entry name" value="Glutaredoxin"/>
    <property type="match status" value="1"/>
</dbReference>
<dbReference type="PANTHER" id="PTHR10681">
    <property type="entry name" value="THIOREDOXIN PEROXIDASE"/>
    <property type="match status" value="1"/>
</dbReference>
<evidence type="ECO:0000313" key="14">
    <source>
        <dbReference type="EMBL" id="THH36844.1"/>
    </source>
</evidence>
<dbReference type="Pfam" id="PF00578">
    <property type="entry name" value="AhpC-TSA"/>
    <property type="match status" value="1"/>
</dbReference>
<evidence type="ECO:0000259" key="13">
    <source>
        <dbReference type="PROSITE" id="PS51352"/>
    </source>
</evidence>
<dbReference type="OrthoDB" id="9812811at2"/>
<evidence type="ECO:0000256" key="6">
    <source>
        <dbReference type="ARBA" id="ARBA00022862"/>
    </source>
</evidence>
<dbReference type="InterPro" id="IPR019479">
    <property type="entry name" value="Peroxiredoxin_C"/>
</dbReference>
<accession>A0A4S4NBQ1</accession>
<comment type="subunit">
    <text evidence="2">Homodimer; disulfide-linked, upon oxidation. 5 homodimers assemble to form a ring-like decamer.</text>
</comment>
<dbReference type="RefSeq" id="WP_136462442.1">
    <property type="nucleotide sequence ID" value="NZ_SRKY01000002.1"/>
</dbReference>
<comment type="similarity">
    <text evidence="1">Belongs to the peroxiredoxin family. AhpC/Prx1 subfamily.</text>
</comment>
<dbReference type="InterPro" id="IPR024706">
    <property type="entry name" value="Peroxiredoxin_AhpC-typ"/>
</dbReference>
<feature type="domain" description="Thioredoxin" evidence="13">
    <location>
        <begin position="3"/>
        <end position="159"/>
    </location>
</feature>
<dbReference type="Proteomes" id="UP000306602">
    <property type="component" value="Unassembled WGS sequence"/>
</dbReference>
<dbReference type="GO" id="GO:0008379">
    <property type="term" value="F:thioredoxin peroxidase activity"/>
    <property type="evidence" value="ECO:0007669"/>
    <property type="project" value="TreeGrafter"/>
</dbReference>
<evidence type="ECO:0000256" key="10">
    <source>
        <dbReference type="ARBA" id="ARBA00032077"/>
    </source>
</evidence>
<reference evidence="14 15" key="1">
    <citation type="submission" date="2019-04" db="EMBL/GenBank/DDBJ databases">
        <title>Shimia ponticola sp. nov., isolated from seawater.</title>
        <authorList>
            <person name="Kim Y.-O."/>
            <person name="Yoon J.-H."/>
        </authorList>
    </citation>
    <scope>NUCLEOTIDE SEQUENCE [LARGE SCALE GENOMIC DNA]</scope>
    <source>
        <strain evidence="14 15">MYP11</strain>
    </source>
</reference>
<evidence type="ECO:0000313" key="15">
    <source>
        <dbReference type="Proteomes" id="UP000306602"/>
    </source>
</evidence>
<dbReference type="PIRSF" id="PIRSF000239">
    <property type="entry name" value="AHPC"/>
    <property type="match status" value="1"/>
</dbReference>
<evidence type="ECO:0000256" key="11">
    <source>
        <dbReference type="ARBA" id="ARBA00047572"/>
    </source>
</evidence>
<keyword evidence="7 14" id="KW-0560">Oxidoreductase</keyword>
<dbReference type="InterPro" id="IPR000866">
    <property type="entry name" value="AhpC/TSA"/>
</dbReference>
<dbReference type="NCBIfam" id="NF009668">
    <property type="entry name" value="PRK13189.1"/>
    <property type="match status" value="1"/>
</dbReference>
<dbReference type="EC" id="1.11.1.26" evidence="3"/>
<dbReference type="InterPro" id="IPR045020">
    <property type="entry name" value="PRX_1cys"/>
</dbReference>
<gene>
    <name evidence="14" type="ORF">E4Z66_07820</name>
</gene>
<dbReference type="GO" id="GO:0042744">
    <property type="term" value="P:hydrogen peroxide catabolic process"/>
    <property type="evidence" value="ECO:0007669"/>
    <property type="project" value="TreeGrafter"/>
</dbReference>
<dbReference type="PROSITE" id="PS51352">
    <property type="entry name" value="THIOREDOXIN_2"/>
    <property type="match status" value="1"/>
</dbReference>
<dbReference type="EMBL" id="SRKY01000002">
    <property type="protein sequence ID" value="THH36844.1"/>
    <property type="molecule type" value="Genomic_DNA"/>
</dbReference>
<dbReference type="CDD" id="cd03016">
    <property type="entry name" value="PRX_1cys"/>
    <property type="match status" value="1"/>
</dbReference>
<dbReference type="SUPFAM" id="SSF52833">
    <property type="entry name" value="Thioredoxin-like"/>
    <property type="match status" value="1"/>
</dbReference>
<dbReference type="GO" id="GO:0045454">
    <property type="term" value="P:cell redox homeostasis"/>
    <property type="evidence" value="ECO:0007669"/>
    <property type="project" value="TreeGrafter"/>
</dbReference>
<name>A0A4S4NBQ1_9RHOB</name>
<comment type="similarity">
    <text evidence="9">Belongs to the peroxiredoxin family. Prx6 subfamily.</text>
</comment>
<dbReference type="InterPro" id="IPR050217">
    <property type="entry name" value="Peroxiredoxin"/>
</dbReference>
<evidence type="ECO:0000256" key="3">
    <source>
        <dbReference type="ARBA" id="ARBA00013021"/>
    </source>
</evidence>
<evidence type="ECO:0000256" key="4">
    <source>
        <dbReference type="ARBA" id="ARBA00017462"/>
    </source>
</evidence>
<dbReference type="Gene3D" id="3.30.1020.10">
    <property type="entry name" value="Antioxidant, Horf6, Chain A, domain2"/>
    <property type="match status" value="1"/>
</dbReference>
<evidence type="ECO:0000256" key="1">
    <source>
        <dbReference type="ARBA" id="ARBA00009796"/>
    </source>
</evidence>
<evidence type="ECO:0000256" key="7">
    <source>
        <dbReference type="ARBA" id="ARBA00023002"/>
    </source>
</evidence>
<sequence>MSLLIGDTVPDFKAETTNGPIHFHDWIGDDWAFFFSHPADFTPVCTTEMGRTAQLAEQFASRNVKPIGLSTDSVAEHKLWIEDVNDTQNTTLRFPIVADPDLVISKLYEMIHPSESQTAAVRSVFIIDPHKKLRLTMTYPMSVGRNFDEILRVIDALQTADAKSVALPADWRPGMRAIIPPSIGDEEARAKFPQGYETIRPYLRTVDLEDAKRDAS</sequence>
<comment type="caution">
    <text evidence="14">The sequence shown here is derived from an EMBL/GenBank/DDBJ whole genome shotgun (WGS) entry which is preliminary data.</text>
</comment>
<dbReference type="AlphaFoldDB" id="A0A4S4NBQ1"/>
<evidence type="ECO:0000256" key="9">
    <source>
        <dbReference type="ARBA" id="ARBA00025719"/>
    </source>
</evidence>
<keyword evidence="5 14" id="KW-0575">Peroxidase</keyword>
<evidence type="ECO:0000256" key="2">
    <source>
        <dbReference type="ARBA" id="ARBA00011654"/>
    </source>
</evidence>
<dbReference type="FunFam" id="3.40.30.10:FF:000011">
    <property type="entry name" value="Peroxiredoxin PRX1"/>
    <property type="match status" value="1"/>
</dbReference>
<dbReference type="Pfam" id="PF10417">
    <property type="entry name" value="1-cysPrx_C"/>
    <property type="match status" value="1"/>
</dbReference>
<protein>
    <recommendedName>
        <fullName evidence="4">Alkyl hydroperoxide reductase C</fullName>
        <ecNumber evidence="3">1.11.1.26</ecNumber>
    </recommendedName>
    <alternativeName>
        <fullName evidence="10">Peroxiredoxin</fullName>
    </alternativeName>
</protein>
<evidence type="ECO:0000256" key="5">
    <source>
        <dbReference type="ARBA" id="ARBA00022559"/>
    </source>
</evidence>
<dbReference type="GO" id="GO:0033554">
    <property type="term" value="P:cellular response to stress"/>
    <property type="evidence" value="ECO:0007669"/>
    <property type="project" value="TreeGrafter"/>
</dbReference>
<dbReference type="GO" id="GO:0102039">
    <property type="term" value="F:NADH-dependent peroxiredoxin activity"/>
    <property type="evidence" value="ECO:0007669"/>
    <property type="project" value="UniProtKB-EC"/>
</dbReference>